<keyword evidence="2" id="KW-1185">Reference proteome</keyword>
<dbReference type="RefSeq" id="WP_121069379.1">
    <property type="nucleotide sequence ID" value="NZ_RBIQ01000015.1"/>
</dbReference>
<dbReference type="EMBL" id="RBIQ01000015">
    <property type="protein sequence ID" value="RKR06437.1"/>
    <property type="molecule type" value="Genomic_DNA"/>
</dbReference>
<sequence length="199" mass="23662">MKNLVILIIILSSSTLFGQKWAEINANIGFSDSLTYKKEIRIYRTSGMTNYTGIFRMYQDSTEKWRAELIDHFAKVPKQAELKIEKKRLKSKIKMDLVWLLIQKTNIKDLPDMKEIEWKLKKNPQIVKDMGETVLSWQKSRITDGEGFDVEFRWGKHLNRVYYGSPESNLRIYENIDELIYFNELLNLLRTEFGLWKNN</sequence>
<accession>A0A495DSF3</accession>
<dbReference type="Proteomes" id="UP000269412">
    <property type="component" value="Unassembled WGS sequence"/>
</dbReference>
<name>A0A495DSF3_9FLAO</name>
<organism evidence="1 2">
    <name type="scientific">Maribacter vaceletii</name>
    <dbReference type="NCBI Taxonomy" id="1206816"/>
    <lineage>
        <taxon>Bacteria</taxon>
        <taxon>Pseudomonadati</taxon>
        <taxon>Bacteroidota</taxon>
        <taxon>Flavobacteriia</taxon>
        <taxon>Flavobacteriales</taxon>
        <taxon>Flavobacteriaceae</taxon>
        <taxon>Maribacter</taxon>
    </lineage>
</organism>
<dbReference type="OrthoDB" id="766105at2"/>
<dbReference type="AlphaFoldDB" id="A0A495DSF3"/>
<evidence type="ECO:0000313" key="2">
    <source>
        <dbReference type="Proteomes" id="UP000269412"/>
    </source>
</evidence>
<evidence type="ECO:0000313" key="1">
    <source>
        <dbReference type="EMBL" id="RKR06437.1"/>
    </source>
</evidence>
<reference evidence="1 2" key="1">
    <citation type="submission" date="2018-10" db="EMBL/GenBank/DDBJ databases">
        <title>Genomic Encyclopedia of Archaeal and Bacterial Type Strains, Phase II (KMG-II): from individual species to whole genera.</title>
        <authorList>
            <person name="Goeker M."/>
        </authorList>
    </citation>
    <scope>NUCLEOTIDE SEQUENCE [LARGE SCALE GENOMIC DNA]</scope>
    <source>
        <strain evidence="1 2">DSM 25230</strain>
    </source>
</reference>
<proteinExistence type="predicted"/>
<comment type="caution">
    <text evidence="1">The sequence shown here is derived from an EMBL/GenBank/DDBJ whole genome shotgun (WGS) entry which is preliminary data.</text>
</comment>
<protein>
    <submittedName>
        <fullName evidence="1">Uncharacterized protein</fullName>
    </submittedName>
</protein>
<gene>
    <name evidence="1" type="ORF">CLV91_3397</name>
</gene>